<dbReference type="Proteomes" id="UP000475117">
    <property type="component" value="Chromosome"/>
</dbReference>
<dbReference type="RefSeq" id="WP_164362337.1">
    <property type="nucleotide sequence ID" value="NZ_CP066776.1"/>
</dbReference>
<name>A0A6B3L202_9BACT</name>
<gene>
    <name evidence="1" type="ORF">G3M56_010110</name>
</gene>
<keyword evidence="2" id="KW-1185">Reference proteome</keyword>
<sequence>MTRSEVQSRTRFDLVRYANTWEDADILVEALAPGNRHCLSIGSAGDNSFSLLAAGAASVTAVEMNPTQVACIELRKAAYHRLDHAGFLALLGHRECPDRSALYQQCSPDLSASSRDYWDSQPETIAAGFATVGKFESYFRIFRTRVLPLAHSKRRVARLLEPKEATERARFYDDEWNTWRWRAVFHLFFSRQVMGMLGRSPAFFKYVEGSVADRILERTEHALRELDPSCNPYLHYILSGSYPDHALPHALRPENFERIRSRLDDFHIVNAPIEQILTTSDQPFDAFNLSDIFEYMSEENYHALLAQLVANSSPDARLAYWNMLAPRSRPESMAGQLVPLTELAQRLHLEDKAFFYSRFVVESVTGD</sequence>
<proteinExistence type="predicted"/>
<protein>
    <submittedName>
        <fullName evidence="1">DUF3419 family protein</fullName>
    </submittedName>
</protein>
<dbReference type="PANTHER" id="PTHR47473:SF1">
    <property type="entry name" value="METHYLTRANSFERASE DOMAIN-CONTAINING PROTEIN"/>
    <property type="match status" value="1"/>
</dbReference>
<organism evidence="1 2">
    <name type="scientific">Sulfuriroseicoccus oceanibius</name>
    <dbReference type="NCBI Taxonomy" id="2707525"/>
    <lineage>
        <taxon>Bacteria</taxon>
        <taxon>Pseudomonadati</taxon>
        <taxon>Verrucomicrobiota</taxon>
        <taxon>Verrucomicrobiia</taxon>
        <taxon>Verrucomicrobiales</taxon>
        <taxon>Verrucomicrobiaceae</taxon>
        <taxon>Sulfuriroseicoccus</taxon>
    </lineage>
</organism>
<evidence type="ECO:0000313" key="2">
    <source>
        <dbReference type="Proteomes" id="UP000475117"/>
    </source>
</evidence>
<dbReference type="SUPFAM" id="SSF53335">
    <property type="entry name" value="S-adenosyl-L-methionine-dependent methyltransferases"/>
    <property type="match status" value="1"/>
</dbReference>
<dbReference type="EMBL" id="CP066776">
    <property type="protein sequence ID" value="QQL44246.1"/>
    <property type="molecule type" value="Genomic_DNA"/>
</dbReference>
<reference evidence="1 2" key="1">
    <citation type="submission" date="2020-12" db="EMBL/GenBank/DDBJ databases">
        <title>Sulforoseuscoccus oceanibium gen. nov., sp. nov., a representative of the phylum Verrucomicrobia with special cytoplasmic membrane, and proposal of Sulforoseuscoccusaceae fam. nov.</title>
        <authorList>
            <person name="Xi F."/>
        </authorList>
    </citation>
    <scope>NUCLEOTIDE SEQUENCE [LARGE SCALE GENOMIC DNA]</scope>
    <source>
        <strain evidence="1 2">T37</strain>
    </source>
</reference>
<dbReference type="Pfam" id="PF11899">
    <property type="entry name" value="DUF3419"/>
    <property type="match status" value="1"/>
</dbReference>
<dbReference type="InterPro" id="IPR029063">
    <property type="entry name" value="SAM-dependent_MTases_sf"/>
</dbReference>
<dbReference type="AlphaFoldDB" id="A0A6B3L202"/>
<accession>A0A6B3L202</accession>
<evidence type="ECO:0000313" key="1">
    <source>
        <dbReference type="EMBL" id="QQL44246.1"/>
    </source>
</evidence>
<dbReference type="PANTHER" id="PTHR47473">
    <property type="entry name" value="BTA1P"/>
    <property type="match status" value="1"/>
</dbReference>
<dbReference type="KEGG" id="soa:G3M56_010110"/>
<dbReference type="InterPro" id="IPR021829">
    <property type="entry name" value="DUF3419"/>
</dbReference>